<reference evidence="3 4" key="1">
    <citation type="submission" date="2018-03" db="EMBL/GenBank/DDBJ databases">
        <title>Genomic Encyclopedia of Archaeal and Bacterial Type Strains, Phase II (KMG-II): from individual species to whole genera.</title>
        <authorList>
            <person name="Goeker M."/>
        </authorList>
    </citation>
    <scope>NUCLEOTIDE SEQUENCE [LARGE SCALE GENOMIC DNA]</scope>
    <source>
        <strain evidence="3 4">DSM 100212</strain>
    </source>
</reference>
<dbReference type="Pfam" id="PF03922">
    <property type="entry name" value="OmpW"/>
    <property type="match status" value="1"/>
</dbReference>
<gene>
    <name evidence="3" type="ORF">CLV74_11327</name>
</gene>
<dbReference type="SUPFAM" id="SSF56925">
    <property type="entry name" value="OMPA-like"/>
    <property type="match status" value="1"/>
</dbReference>
<keyword evidence="2" id="KW-0732">Signal</keyword>
<dbReference type="InterPro" id="IPR011250">
    <property type="entry name" value="OMP/PagP_B-barrel"/>
</dbReference>
<evidence type="ECO:0000313" key="4">
    <source>
        <dbReference type="Proteomes" id="UP000238392"/>
    </source>
</evidence>
<comment type="similarity">
    <text evidence="1">Belongs to the OmpW/AlkL family.</text>
</comment>
<dbReference type="Gene3D" id="2.40.160.20">
    <property type="match status" value="1"/>
</dbReference>
<dbReference type="PANTHER" id="PTHR36920">
    <property type="match status" value="1"/>
</dbReference>
<dbReference type="EMBL" id="PVTQ01000013">
    <property type="protein sequence ID" value="PRY86052.1"/>
    <property type="molecule type" value="Genomic_DNA"/>
</dbReference>
<feature type="chain" id="PRO_5015629495" evidence="2">
    <location>
        <begin position="21"/>
        <end position="213"/>
    </location>
</feature>
<accession>A0A2T0WHB0</accession>
<comment type="caution">
    <text evidence="3">The sequence shown here is derived from an EMBL/GenBank/DDBJ whole genome shotgun (WGS) entry which is preliminary data.</text>
</comment>
<evidence type="ECO:0000256" key="2">
    <source>
        <dbReference type="SAM" id="SignalP"/>
    </source>
</evidence>
<keyword evidence="4" id="KW-1185">Reference proteome</keyword>
<protein>
    <submittedName>
        <fullName evidence="3">Outer membrane protein</fullName>
    </submittedName>
</protein>
<evidence type="ECO:0000313" key="3">
    <source>
        <dbReference type="EMBL" id="PRY86052.1"/>
    </source>
</evidence>
<sequence length="213" mass="22293">MKTILSAAALLTATVTCAQAQEAATPWSLRLGIANLGFDESADINLNGARLRGASFETDDDTTLTVSLGYRFAEHFSAEATVGLPPTAQLNGTGPLQGMELGKVTYGPATLTGLYHLPLTDSFEVYGGAGVNYTIIFDTEDGVIDGFEVDNAWAPVVQVGVSGAIPQSSAEWFVDVKYIPLETKARGTVGGAKAEADITLNPTIVTAGIGFRF</sequence>
<organism evidence="3 4">
    <name type="scientific">Donghicola tyrosinivorans</name>
    <dbReference type="NCBI Taxonomy" id="1652492"/>
    <lineage>
        <taxon>Bacteria</taxon>
        <taxon>Pseudomonadati</taxon>
        <taxon>Pseudomonadota</taxon>
        <taxon>Alphaproteobacteria</taxon>
        <taxon>Rhodobacterales</taxon>
        <taxon>Roseobacteraceae</taxon>
        <taxon>Donghicola</taxon>
    </lineage>
</organism>
<dbReference type="Proteomes" id="UP000238392">
    <property type="component" value="Unassembled WGS sequence"/>
</dbReference>
<dbReference type="GO" id="GO:0019867">
    <property type="term" value="C:outer membrane"/>
    <property type="evidence" value="ECO:0007669"/>
    <property type="project" value="InterPro"/>
</dbReference>
<dbReference type="PANTHER" id="PTHR36920:SF1">
    <property type="entry name" value="OUTER MEMBRANE PROTEIN W"/>
    <property type="match status" value="1"/>
</dbReference>
<dbReference type="OrthoDB" id="9807574at2"/>
<dbReference type="RefSeq" id="WP_106266898.1">
    <property type="nucleotide sequence ID" value="NZ_PVTQ01000013.1"/>
</dbReference>
<proteinExistence type="inferred from homology"/>
<feature type="signal peptide" evidence="2">
    <location>
        <begin position="1"/>
        <end position="20"/>
    </location>
</feature>
<dbReference type="GO" id="GO:0055085">
    <property type="term" value="P:transmembrane transport"/>
    <property type="evidence" value="ECO:0007669"/>
    <property type="project" value="TreeGrafter"/>
</dbReference>
<dbReference type="AlphaFoldDB" id="A0A2T0WHB0"/>
<evidence type="ECO:0000256" key="1">
    <source>
        <dbReference type="ARBA" id="ARBA00009330"/>
    </source>
</evidence>
<dbReference type="InterPro" id="IPR005618">
    <property type="entry name" value="OMPW"/>
</dbReference>
<name>A0A2T0WHB0_9RHOB</name>